<dbReference type="Proteomes" id="UP000016487">
    <property type="component" value="Unassembled WGS sequence"/>
</dbReference>
<evidence type="ECO:0000313" key="2">
    <source>
        <dbReference type="Proteomes" id="UP000016487"/>
    </source>
</evidence>
<reference evidence="1" key="2">
    <citation type="submission" date="2015-03" db="EMBL/GenBank/DDBJ databases">
        <title>Genome sequence of Pseudoalteromonas citrea.</title>
        <authorList>
            <person name="Xie B.-B."/>
            <person name="Rong J.-C."/>
            <person name="Qin Q.-L."/>
            <person name="Zhang Y.-Z."/>
        </authorList>
    </citation>
    <scope>NUCLEOTIDE SEQUENCE</scope>
    <source>
        <strain evidence="1">DSM 8771</strain>
    </source>
</reference>
<organism evidence="1 2">
    <name type="scientific">Pseudoalteromonas citrea</name>
    <dbReference type="NCBI Taxonomy" id="43655"/>
    <lineage>
        <taxon>Bacteria</taxon>
        <taxon>Pseudomonadati</taxon>
        <taxon>Pseudomonadota</taxon>
        <taxon>Gammaproteobacteria</taxon>
        <taxon>Alteromonadales</taxon>
        <taxon>Pseudoalteromonadaceae</taxon>
        <taxon>Pseudoalteromonas</taxon>
    </lineage>
</organism>
<reference evidence="1" key="1">
    <citation type="journal article" date="2012" name="J. Bacteriol.">
        <title>Genome sequences of type strains of seven species of the marine bacterium Pseudoalteromonas.</title>
        <authorList>
            <person name="Xie B.B."/>
            <person name="Shu Y.L."/>
            <person name="Qin Q.L."/>
            <person name="Rong J.C."/>
            <person name="Zhang X.Y."/>
            <person name="Chen X.L."/>
            <person name="Shi M."/>
            <person name="He H.L."/>
            <person name="Zhou B.C."/>
            <person name="Zhang Y.Z."/>
        </authorList>
    </citation>
    <scope>NUCLEOTIDE SEQUENCE</scope>
    <source>
        <strain evidence="1">DSM 8771</strain>
    </source>
</reference>
<gene>
    <name evidence="1" type="ORF">PCIT_a1078</name>
</gene>
<dbReference type="AlphaFoldDB" id="A0AAD4FTM2"/>
<proteinExistence type="predicted"/>
<comment type="caution">
    <text evidence="1">The sequence shown here is derived from an EMBL/GenBank/DDBJ whole genome shotgun (WGS) entry which is preliminary data.</text>
</comment>
<sequence>MFFFEDRERSTILFIRKDLPKEVGPEKLKQLEPTILEKISD</sequence>
<name>A0AAD4FTM2_9GAMM</name>
<dbReference type="EMBL" id="AHBZ03000012">
    <property type="protein sequence ID" value="KAF7775001.1"/>
    <property type="molecule type" value="Genomic_DNA"/>
</dbReference>
<evidence type="ECO:0000313" key="1">
    <source>
        <dbReference type="EMBL" id="KAF7775001.1"/>
    </source>
</evidence>
<protein>
    <submittedName>
        <fullName evidence="1">Uncharacterized protein</fullName>
    </submittedName>
</protein>
<accession>A0AAD4FTM2</accession>